<evidence type="ECO:0000313" key="2">
    <source>
        <dbReference type="Proteomes" id="UP000236731"/>
    </source>
</evidence>
<organism evidence="1 2">
    <name type="scientific">Sphingobacterium lactis</name>
    <dbReference type="NCBI Taxonomy" id="797291"/>
    <lineage>
        <taxon>Bacteria</taxon>
        <taxon>Pseudomonadati</taxon>
        <taxon>Bacteroidota</taxon>
        <taxon>Sphingobacteriia</taxon>
        <taxon>Sphingobacteriales</taxon>
        <taxon>Sphingobacteriaceae</taxon>
        <taxon>Sphingobacterium</taxon>
    </lineage>
</organism>
<name>A0A1H6C3G8_9SPHI</name>
<dbReference type="AlphaFoldDB" id="A0A1H6C3G8"/>
<proteinExistence type="predicted"/>
<reference evidence="2" key="1">
    <citation type="submission" date="2016-10" db="EMBL/GenBank/DDBJ databases">
        <authorList>
            <person name="Varghese N."/>
            <person name="Submissions S."/>
        </authorList>
    </citation>
    <scope>NUCLEOTIDE SEQUENCE [LARGE SCALE GENOMIC DNA]</scope>
    <source>
        <strain evidence="2">DSM 22361</strain>
    </source>
</reference>
<dbReference type="Proteomes" id="UP000236731">
    <property type="component" value="Unassembled WGS sequence"/>
</dbReference>
<keyword evidence="2" id="KW-1185">Reference proteome</keyword>
<protein>
    <submittedName>
        <fullName evidence="1">Uncharacterized protein</fullName>
    </submittedName>
</protein>
<evidence type="ECO:0000313" key="1">
    <source>
        <dbReference type="EMBL" id="SEG67509.1"/>
    </source>
</evidence>
<gene>
    <name evidence="1" type="ORF">SAMN05421877_11312</name>
</gene>
<dbReference type="EMBL" id="FNUT01000013">
    <property type="protein sequence ID" value="SEG67509.1"/>
    <property type="molecule type" value="Genomic_DNA"/>
</dbReference>
<sequence length="61" mass="7124">MIFKQKRPSIWAFPIYGIKIENRKFISNLFSFNKIISYFRLLPEKLGLGSIGSEKKKLSNS</sequence>
<accession>A0A1H6C3G8</accession>